<dbReference type="GO" id="GO:0016020">
    <property type="term" value="C:membrane"/>
    <property type="evidence" value="ECO:0007669"/>
    <property type="project" value="UniProtKB-SubCell"/>
</dbReference>
<organism evidence="8 9">
    <name type="scientific">[Torrubiella] hemipterigena</name>
    <dbReference type="NCBI Taxonomy" id="1531966"/>
    <lineage>
        <taxon>Eukaryota</taxon>
        <taxon>Fungi</taxon>
        <taxon>Dikarya</taxon>
        <taxon>Ascomycota</taxon>
        <taxon>Pezizomycotina</taxon>
        <taxon>Sordariomycetes</taxon>
        <taxon>Hypocreomycetidae</taxon>
        <taxon>Hypocreales</taxon>
        <taxon>Clavicipitaceae</taxon>
        <taxon>Clavicipitaceae incertae sedis</taxon>
        <taxon>'Torrubiella' clade</taxon>
    </lineage>
</organism>
<feature type="transmembrane region" description="Helical" evidence="7">
    <location>
        <begin position="290"/>
        <end position="317"/>
    </location>
</feature>
<keyword evidence="9" id="KW-1185">Reference proteome</keyword>
<protein>
    <recommendedName>
        <fullName evidence="10">Choline transport protein</fullName>
    </recommendedName>
</protein>
<dbReference type="PANTHER" id="PTHR45649:SF22">
    <property type="entry name" value="TRANSPORTER, PUTATIVE (EUROFUNG)-RELATED"/>
    <property type="match status" value="1"/>
</dbReference>
<dbReference type="EMBL" id="CDHN01000002">
    <property type="protein sequence ID" value="CEJ88352.1"/>
    <property type="molecule type" value="Genomic_DNA"/>
</dbReference>
<feature type="transmembrane region" description="Helical" evidence="7">
    <location>
        <begin position="125"/>
        <end position="144"/>
    </location>
</feature>
<feature type="transmembrane region" description="Helical" evidence="7">
    <location>
        <begin position="337"/>
        <end position="361"/>
    </location>
</feature>
<evidence type="ECO:0008006" key="10">
    <source>
        <dbReference type="Google" id="ProtNLM"/>
    </source>
</evidence>
<dbReference type="PIRSF" id="PIRSF006060">
    <property type="entry name" value="AA_transporter"/>
    <property type="match status" value="1"/>
</dbReference>
<dbReference type="PANTHER" id="PTHR45649">
    <property type="entry name" value="AMINO-ACID PERMEASE BAT1"/>
    <property type="match status" value="1"/>
</dbReference>
<keyword evidence="3 7" id="KW-0812">Transmembrane</keyword>
<feature type="transmembrane region" description="Helical" evidence="7">
    <location>
        <begin position="82"/>
        <end position="104"/>
    </location>
</feature>
<dbReference type="GO" id="GO:0022857">
    <property type="term" value="F:transmembrane transporter activity"/>
    <property type="evidence" value="ECO:0007669"/>
    <property type="project" value="InterPro"/>
</dbReference>
<keyword evidence="5 7" id="KW-0472">Membrane</keyword>
<dbReference type="STRING" id="1531966.A0A0A1T1Y8"/>
<dbReference type="Proteomes" id="UP000039046">
    <property type="component" value="Unassembled WGS sequence"/>
</dbReference>
<accession>A0A0A1T1Y8</accession>
<dbReference type="HOGENOM" id="CLU_004495_2_3_1"/>
<evidence type="ECO:0000256" key="6">
    <source>
        <dbReference type="SAM" id="MobiDB-lite"/>
    </source>
</evidence>
<evidence type="ECO:0000256" key="2">
    <source>
        <dbReference type="ARBA" id="ARBA00022448"/>
    </source>
</evidence>
<dbReference type="Pfam" id="PF13520">
    <property type="entry name" value="AA_permease_2"/>
    <property type="match status" value="1"/>
</dbReference>
<evidence type="ECO:0000256" key="5">
    <source>
        <dbReference type="ARBA" id="ARBA00023136"/>
    </source>
</evidence>
<dbReference type="Gene3D" id="1.20.1740.10">
    <property type="entry name" value="Amino acid/polyamine transporter I"/>
    <property type="match status" value="1"/>
</dbReference>
<evidence type="ECO:0000256" key="4">
    <source>
        <dbReference type="ARBA" id="ARBA00022989"/>
    </source>
</evidence>
<feature type="transmembrane region" description="Helical" evidence="7">
    <location>
        <begin position="255"/>
        <end position="278"/>
    </location>
</feature>
<proteinExistence type="predicted"/>
<feature type="transmembrane region" description="Helical" evidence="7">
    <location>
        <begin position="207"/>
        <end position="227"/>
    </location>
</feature>
<gene>
    <name evidence="8" type="ORF">VHEMI04694</name>
</gene>
<evidence type="ECO:0000313" key="8">
    <source>
        <dbReference type="EMBL" id="CEJ88352.1"/>
    </source>
</evidence>
<feature type="transmembrane region" description="Helical" evidence="7">
    <location>
        <begin position="50"/>
        <end position="70"/>
    </location>
</feature>
<feature type="transmembrane region" description="Helical" evidence="7">
    <location>
        <begin position="420"/>
        <end position="442"/>
    </location>
</feature>
<feature type="transmembrane region" description="Helical" evidence="7">
    <location>
        <begin position="177"/>
        <end position="195"/>
    </location>
</feature>
<feature type="transmembrane region" description="Helical" evidence="7">
    <location>
        <begin position="396"/>
        <end position="414"/>
    </location>
</feature>
<keyword evidence="4 7" id="KW-1133">Transmembrane helix</keyword>
<name>A0A0A1T1Y8_9HYPO</name>
<evidence type="ECO:0000313" key="9">
    <source>
        <dbReference type="Proteomes" id="UP000039046"/>
    </source>
</evidence>
<evidence type="ECO:0000256" key="7">
    <source>
        <dbReference type="SAM" id="Phobius"/>
    </source>
</evidence>
<sequence length="553" mass="60793">MNTSHDEPSSSHGKGHDLTRLNTEEQTARDIADLAALGHSETLSRKFNKWSMLSLAFCVLGTWTTNSQSFATGLNNGGPLTILWGLALVLVCNLCVAFSLGELTSSMPTALGQAYWIIRIWDSKWSRFVSYMCAWINTFGWWTLTASQNAFMTDFLLEMKVMFDPDWDGVNKGWVKFLIYIGITVAFTAFNHVACRDDRILPWFNNFVAVGFVALFVAMSLALPIAVGTRDGKHFQTPQFVFGGWINNTGWPNGVAFLLGLAQSAYGLTAFDSVIHMVEEIPAPRKNVPLVMNLSIICGAVSGWLFMVVCLFCIQDVDELTNSDSNVPWVQLVQDAVGLEGAAVFISLFIFNGFGQGISILTSSSRLTWSFARDGGMPFFNYFSFVDKGWNVPVRALWLQAGIVSIVGVLYLFSSTVLSAIFSVSTIALTISYAMPITVVFLQGTSCLPPGGEFSMGRWAPVVNIVALAYCAVTTVFFFFPGSPDPSTEDMNYAIAVFGVMIVISLIFWFTKGNKSYMQDEHMAQILYADATHSDTQEPLDPVTPENGKVGVV</sequence>
<reference evidence="8 9" key="1">
    <citation type="journal article" date="2015" name="Genome Announc.">
        <title>Draft Genome Sequence and Gene Annotation of the Entomopathogenic Fungus Verticillium hemipterigenum.</title>
        <authorList>
            <person name="Horn F."/>
            <person name="Habel A."/>
            <person name="Scharf D.H."/>
            <person name="Dworschak J."/>
            <person name="Brakhage A.A."/>
            <person name="Guthke R."/>
            <person name="Hertweck C."/>
            <person name="Linde J."/>
        </authorList>
    </citation>
    <scope>NUCLEOTIDE SEQUENCE [LARGE SCALE GENOMIC DNA]</scope>
</reference>
<evidence type="ECO:0000256" key="3">
    <source>
        <dbReference type="ARBA" id="ARBA00022692"/>
    </source>
</evidence>
<evidence type="ECO:0000256" key="1">
    <source>
        <dbReference type="ARBA" id="ARBA00004141"/>
    </source>
</evidence>
<comment type="subcellular location">
    <subcellularLocation>
        <location evidence="1">Membrane</location>
        <topology evidence="1">Multi-pass membrane protein</topology>
    </subcellularLocation>
</comment>
<feature type="transmembrane region" description="Helical" evidence="7">
    <location>
        <begin position="492"/>
        <end position="510"/>
    </location>
</feature>
<feature type="region of interest" description="Disordered" evidence="6">
    <location>
        <begin position="1"/>
        <end position="21"/>
    </location>
</feature>
<dbReference type="AlphaFoldDB" id="A0A0A1T1Y8"/>
<feature type="transmembrane region" description="Helical" evidence="7">
    <location>
        <begin position="462"/>
        <end position="480"/>
    </location>
</feature>
<dbReference type="InterPro" id="IPR002293">
    <property type="entry name" value="AA/rel_permease1"/>
</dbReference>
<dbReference type="OrthoDB" id="2417308at2759"/>
<keyword evidence="2" id="KW-0813">Transport</keyword>